<dbReference type="Gene3D" id="1.20.58.760">
    <property type="entry name" value="Peptidase M41"/>
    <property type="match status" value="1"/>
</dbReference>
<dbReference type="PANTHER" id="PTHR23076">
    <property type="entry name" value="METALLOPROTEASE M41 FTSH"/>
    <property type="match status" value="1"/>
</dbReference>
<evidence type="ECO:0000256" key="3">
    <source>
        <dbReference type="ARBA" id="ARBA00022475"/>
    </source>
</evidence>
<comment type="subunit">
    <text evidence="15">Homohexamer.</text>
</comment>
<evidence type="ECO:0000256" key="8">
    <source>
        <dbReference type="ARBA" id="ARBA00022801"/>
    </source>
</evidence>
<keyword evidence="4 15" id="KW-0645">Protease</keyword>
<evidence type="ECO:0000256" key="6">
    <source>
        <dbReference type="ARBA" id="ARBA00022723"/>
    </source>
</evidence>
<keyword evidence="13 15" id="KW-0472">Membrane</keyword>
<keyword evidence="3 15" id="KW-1003">Cell membrane</keyword>
<dbReference type="GO" id="GO:0006508">
    <property type="term" value="P:proteolysis"/>
    <property type="evidence" value="ECO:0007669"/>
    <property type="project" value="UniProtKB-KW"/>
</dbReference>
<keyword evidence="11 15" id="KW-1133">Transmembrane helix</keyword>
<dbReference type="GO" id="GO:0005886">
    <property type="term" value="C:plasma membrane"/>
    <property type="evidence" value="ECO:0007669"/>
    <property type="project" value="UniProtKB-SubCell"/>
</dbReference>
<evidence type="ECO:0000256" key="11">
    <source>
        <dbReference type="ARBA" id="ARBA00022989"/>
    </source>
</evidence>
<dbReference type="InterPro" id="IPR037219">
    <property type="entry name" value="Peptidase_M41-like"/>
</dbReference>
<keyword evidence="12 15" id="KW-0482">Metalloprotease</keyword>
<comment type="function">
    <text evidence="15">Acts as a processive, ATP-dependent zinc metallopeptidase for both cytoplasmic and membrane proteins. Plays a role in the quality control of integral membrane proteins.</text>
</comment>
<keyword evidence="7 15" id="KW-0547">Nucleotide-binding</keyword>
<dbReference type="GO" id="GO:0004176">
    <property type="term" value="F:ATP-dependent peptidase activity"/>
    <property type="evidence" value="ECO:0007669"/>
    <property type="project" value="InterPro"/>
</dbReference>
<evidence type="ECO:0000313" key="19">
    <source>
        <dbReference type="Proteomes" id="UP000595917"/>
    </source>
</evidence>
<keyword evidence="8 15" id="KW-0378">Hydrolase</keyword>
<dbReference type="PANTHER" id="PTHR23076:SF97">
    <property type="entry name" value="ATP-DEPENDENT ZINC METALLOPROTEASE YME1L1"/>
    <property type="match status" value="1"/>
</dbReference>
<dbReference type="Gene3D" id="1.10.8.60">
    <property type="match status" value="1"/>
</dbReference>
<evidence type="ECO:0000256" key="5">
    <source>
        <dbReference type="ARBA" id="ARBA00022692"/>
    </source>
</evidence>
<organism evidence="18 19">
    <name type="scientific">Breznakiella homolactica</name>
    <dbReference type="NCBI Taxonomy" id="2798577"/>
    <lineage>
        <taxon>Bacteria</taxon>
        <taxon>Pseudomonadati</taxon>
        <taxon>Spirochaetota</taxon>
        <taxon>Spirochaetia</taxon>
        <taxon>Spirochaetales</taxon>
        <taxon>Breznakiellaceae</taxon>
        <taxon>Breznakiella</taxon>
    </lineage>
</organism>
<dbReference type="SMART" id="SM00382">
    <property type="entry name" value="AAA"/>
    <property type="match status" value="1"/>
</dbReference>
<dbReference type="SUPFAM" id="SSF140990">
    <property type="entry name" value="FtsH protease domain-like"/>
    <property type="match status" value="1"/>
</dbReference>
<dbReference type="EC" id="3.4.24.-" evidence="15"/>
<feature type="binding site" evidence="15">
    <location>
        <begin position="255"/>
        <end position="262"/>
    </location>
    <ligand>
        <name>ATP</name>
        <dbReference type="ChEBI" id="CHEBI:30616"/>
    </ligand>
</feature>
<evidence type="ECO:0000256" key="9">
    <source>
        <dbReference type="ARBA" id="ARBA00022833"/>
    </source>
</evidence>
<dbReference type="InterPro" id="IPR003593">
    <property type="entry name" value="AAA+_ATPase"/>
</dbReference>
<dbReference type="EMBL" id="CP067089">
    <property type="protein sequence ID" value="QQO10972.1"/>
    <property type="molecule type" value="Genomic_DNA"/>
</dbReference>
<dbReference type="Pfam" id="PF17862">
    <property type="entry name" value="AAA_lid_3"/>
    <property type="match status" value="1"/>
</dbReference>
<reference evidence="18" key="1">
    <citation type="submission" date="2021-01" db="EMBL/GenBank/DDBJ databases">
        <title>Description of Breznakiella homolactica.</title>
        <authorList>
            <person name="Song Y."/>
            <person name="Brune A."/>
        </authorList>
    </citation>
    <scope>NUCLEOTIDE SEQUENCE</scope>
    <source>
        <strain evidence="18">RmG30</strain>
    </source>
</reference>
<evidence type="ECO:0000256" key="15">
    <source>
        <dbReference type="HAMAP-Rule" id="MF_01458"/>
    </source>
</evidence>
<comment type="cofactor">
    <cofactor evidence="15">
        <name>Zn(2+)</name>
        <dbReference type="ChEBI" id="CHEBI:29105"/>
    </cofactor>
    <text evidence="15">Binds 1 zinc ion per subunit.</text>
</comment>
<keyword evidence="5 15" id="KW-0812">Transmembrane</keyword>
<comment type="subcellular location">
    <subcellularLocation>
        <location evidence="15">Cell membrane</location>
        <topology evidence="15">Multi-pass membrane protein</topology>
        <orientation evidence="15">Cytoplasmic side</orientation>
    </subcellularLocation>
    <subcellularLocation>
        <location evidence="1">Membrane</location>
    </subcellularLocation>
</comment>
<keyword evidence="10 15" id="KW-0067">ATP-binding</keyword>
<keyword evidence="19" id="KW-1185">Reference proteome</keyword>
<comment type="similarity">
    <text evidence="14 15">In the central section; belongs to the AAA ATPase family.</text>
</comment>
<dbReference type="RefSeq" id="WP_215628277.1">
    <property type="nucleotide sequence ID" value="NZ_CP067089.2"/>
</dbReference>
<dbReference type="FunFam" id="1.10.8.60:FF:000001">
    <property type="entry name" value="ATP-dependent zinc metalloprotease FtsH"/>
    <property type="match status" value="1"/>
</dbReference>
<dbReference type="AlphaFoldDB" id="A0A7T7XR93"/>
<evidence type="ECO:0000313" key="18">
    <source>
        <dbReference type="EMBL" id="QQO10972.1"/>
    </source>
</evidence>
<dbReference type="PROSITE" id="PS00674">
    <property type="entry name" value="AAA"/>
    <property type="match status" value="1"/>
</dbReference>
<dbReference type="GO" id="GO:0030163">
    <property type="term" value="P:protein catabolic process"/>
    <property type="evidence" value="ECO:0007669"/>
    <property type="project" value="UniProtKB-UniRule"/>
</dbReference>
<gene>
    <name evidence="15 18" type="primary">ftsH</name>
    <name evidence="18" type="ORF">JFL75_08655</name>
</gene>
<name>A0A7T7XR93_9SPIR</name>
<keyword evidence="9 15" id="KW-0862">Zinc</keyword>
<evidence type="ECO:0000256" key="16">
    <source>
        <dbReference type="RuleBase" id="RU003651"/>
    </source>
</evidence>
<dbReference type="Pfam" id="PF00004">
    <property type="entry name" value="AAA"/>
    <property type="match status" value="1"/>
</dbReference>
<dbReference type="HAMAP" id="MF_01458">
    <property type="entry name" value="FtsH"/>
    <property type="match status" value="1"/>
</dbReference>
<feature type="binding site" evidence="15">
    <location>
        <position position="553"/>
    </location>
    <ligand>
        <name>Zn(2+)</name>
        <dbReference type="ChEBI" id="CHEBI:29105"/>
        <note>catalytic</note>
    </ligand>
</feature>
<dbReference type="InterPro" id="IPR003959">
    <property type="entry name" value="ATPase_AAA_core"/>
</dbReference>
<feature type="transmembrane region" description="Helical" evidence="15">
    <location>
        <begin position="155"/>
        <end position="176"/>
    </location>
</feature>
<feature type="binding site" evidence="15">
    <location>
        <position position="480"/>
    </location>
    <ligand>
        <name>Zn(2+)</name>
        <dbReference type="ChEBI" id="CHEBI:29105"/>
        <note>catalytic</note>
    </ligand>
</feature>
<dbReference type="GO" id="GO:0004222">
    <property type="term" value="F:metalloendopeptidase activity"/>
    <property type="evidence" value="ECO:0007669"/>
    <property type="project" value="InterPro"/>
</dbReference>
<dbReference type="InterPro" id="IPR003960">
    <property type="entry name" value="ATPase_AAA_CS"/>
</dbReference>
<evidence type="ECO:0000256" key="7">
    <source>
        <dbReference type="ARBA" id="ARBA00022741"/>
    </source>
</evidence>
<evidence type="ECO:0000256" key="13">
    <source>
        <dbReference type="ARBA" id="ARBA00023136"/>
    </source>
</evidence>
<dbReference type="NCBIfam" id="TIGR01241">
    <property type="entry name" value="FtsH_fam"/>
    <property type="match status" value="1"/>
</dbReference>
<dbReference type="FunFam" id="1.20.58.760:FF:000001">
    <property type="entry name" value="ATP-dependent zinc metalloprotease FtsH"/>
    <property type="match status" value="1"/>
</dbReference>
<dbReference type="InterPro" id="IPR000642">
    <property type="entry name" value="Peptidase_M41"/>
</dbReference>
<protein>
    <recommendedName>
        <fullName evidence="15">ATP-dependent zinc metalloprotease FtsH</fullName>
        <ecNumber evidence="15">3.4.24.-</ecNumber>
    </recommendedName>
</protein>
<dbReference type="GO" id="GO:0008270">
    <property type="term" value="F:zinc ion binding"/>
    <property type="evidence" value="ECO:0007669"/>
    <property type="project" value="UniProtKB-UniRule"/>
</dbReference>
<keyword evidence="6 15" id="KW-0479">Metal-binding</keyword>
<comment type="similarity">
    <text evidence="16">Belongs to the AAA ATPase family.</text>
</comment>
<feature type="active site" evidence="15">
    <location>
        <position position="477"/>
    </location>
</feature>
<evidence type="ECO:0000256" key="14">
    <source>
        <dbReference type="ARBA" id="ARBA00061570"/>
    </source>
</evidence>
<feature type="transmembrane region" description="Helical" evidence="15">
    <location>
        <begin position="20"/>
        <end position="41"/>
    </location>
</feature>
<accession>A0A7T7XR93</accession>
<dbReference type="Pfam" id="PF01434">
    <property type="entry name" value="Peptidase_M41"/>
    <property type="match status" value="1"/>
</dbReference>
<dbReference type="KEGG" id="bhc:JFL75_08655"/>
<dbReference type="Proteomes" id="UP000595917">
    <property type="component" value="Chromosome"/>
</dbReference>
<dbReference type="Gene3D" id="3.30.720.210">
    <property type="match status" value="1"/>
</dbReference>
<sequence>MENNENNNKDNETNPQGKGHFNIFNFLIIGFILTFVLNIVMANRLANQKVQIEYSQFIQLVESDTVKQVQIETDQIALTLKPEADRAEVQRILGIDETALEEMEPAVQNRFQQMAEQARQNQVYYTGRIEDPGLTERLLAHDVAFYRPIVQNNPIMSFITSWIFPIVIFYVIYYFLMRSLSKRMGGAGGMGGLMNVGKSKAKFYDMEKNTGVTFNDVAGQDEAKESLTEMVDFLHSPEKYQEIGAVQPKGALLVGPPGTGKTLLAKAVAGEAKVPFFSISGSEFVEMYVGVGASRVRDLFEQAKKQAPCIIFIDEIDAIGKSRDNQLGSNDEREQTLNQLLSEMDGFDSSKGILILAATNRPEVLDKALLRPGRFDRRVIVEKPDLPGREAILAVHAKKVTLGPDVNLRDIALATSGAAGADLANMVNEAAVRAVRLGRKEVLQEDLMEAVEVVIAGKEKKDRIMNAKEKRMVAFHEVGHALASALQKNSQPVQKITIVPRTMGSLGYTMNMPEEERYLLTKSELLAQITMLLAGRAAEEVEFGEMSTGASNDIERATKLARNMVTQYGMSDKFGMMGLESTQNQYLDGRNVFTGSESTGAAVDGEVSKIIDECHEQALKLLRENKDKLVEIAEFLVEKETISGEQFMEILNKDKATA</sequence>
<dbReference type="GO" id="GO:0016887">
    <property type="term" value="F:ATP hydrolysis activity"/>
    <property type="evidence" value="ECO:0007669"/>
    <property type="project" value="UniProtKB-UniRule"/>
</dbReference>
<proteinExistence type="inferred from homology"/>
<dbReference type="SUPFAM" id="SSF52540">
    <property type="entry name" value="P-loop containing nucleoside triphosphate hydrolases"/>
    <property type="match status" value="1"/>
</dbReference>
<evidence type="ECO:0000256" key="4">
    <source>
        <dbReference type="ARBA" id="ARBA00022670"/>
    </source>
</evidence>
<evidence type="ECO:0000256" key="12">
    <source>
        <dbReference type="ARBA" id="ARBA00023049"/>
    </source>
</evidence>
<dbReference type="InterPro" id="IPR005936">
    <property type="entry name" value="FtsH"/>
</dbReference>
<dbReference type="Pfam" id="PF06480">
    <property type="entry name" value="FtsH_ext"/>
    <property type="match status" value="1"/>
</dbReference>
<dbReference type="InterPro" id="IPR027417">
    <property type="entry name" value="P-loop_NTPase"/>
</dbReference>
<feature type="domain" description="AAA+ ATPase" evidence="17">
    <location>
        <begin position="247"/>
        <end position="385"/>
    </location>
</feature>
<dbReference type="CDD" id="cd19501">
    <property type="entry name" value="RecA-like_FtsH"/>
    <property type="match status" value="1"/>
</dbReference>
<dbReference type="Gene3D" id="3.40.50.300">
    <property type="entry name" value="P-loop containing nucleotide triphosphate hydrolases"/>
    <property type="match status" value="1"/>
</dbReference>
<evidence type="ECO:0000256" key="1">
    <source>
        <dbReference type="ARBA" id="ARBA00004370"/>
    </source>
</evidence>
<dbReference type="InterPro" id="IPR011546">
    <property type="entry name" value="Pept_M41_FtsH_extracell"/>
</dbReference>
<dbReference type="InterPro" id="IPR041569">
    <property type="entry name" value="AAA_lid_3"/>
</dbReference>
<evidence type="ECO:0000259" key="17">
    <source>
        <dbReference type="SMART" id="SM00382"/>
    </source>
</evidence>
<evidence type="ECO:0000256" key="10">
    <source>
        <dbReference type="ARBA" id="ARBA00022840"/>
    </source>
</evidence>
<dbReference type="GO" id="GO:0005524">
    <property type="term" value="F:ATP binding"/>
    <property type="evidence" value="ECO:0007669"/>
    <property type="project" value="UniProtKB-UniRule"/>
</dbReference>
<evidence type="ECO:0000256" key="2">
    <source>
        <dbReference type="ARBA" id="ARBA00010044"/>
    </source>
</evidence>
<feature type="binding site" evidence="15">
    <location>
        <position position="476"/>
    </location>
    <ligand>
        <name>Zn(2+)</name>
        <dbReference type="ChEBI" id="CHEBI:29105"/>
        <note>catalytic</note>
    </ligand>
</feature>
<dbReference type="FunFam" id="3.40.50.300:FF:000001">
    <property type="entry name" value="ATP-dependent zinc metalloprotease FtsH"/>
    <property type="match status" value="1"/>
</dbReference>
<comment type="similarity">
    <text evidence="2 15">In the C-terminal section; belongs to the peptidase M41 family.</text>
</comment>